<sequence>MAAINILNWSGKHPAVPMKPSGAPVPLDVPDSGDPQKAALAQSARDGLPPAPYGGKVNLLA</sequence>
<dbReference type="AlphaFoldDB" id="A0A3B1CNZ7"/>
<organism evidence="2">
    <name type="scientific">hydrothermal vent metagenome</name>
    <dbReference type="NCBI Taxonomy" id="652676"/>
    <lineage>
        <taxon>unclassified sequences</taxon>
        <taxon>metagenomes</taxon>
        <taxon>ecological metagenomes</taxon>
    </lineage>
</organism>
<feature type="region of interest" description="Disordered" evidence="1">
    <location>
        <begin position="13"/>
        <end position="61"/>
    </location>
</feature>
<reference evidence="2" key="1">
    <citation type="submission" date="2018-06" db="EMBL/GenBank/DDBJ databases">
        <authorList>
            <person name="Zhirakovskaya E."/>
        </authorList>
    </citation>
    <scope>NUCLEOTIDE SEQUENCE</scope>
</reference>
<gene>
    <name evidence="2" type="ORF">MNBD_NITROSPINAE01-47</name>
</gene>
<name>A0A3B1CNZ7_9ZZZZ</name>
<evidence type="ECO:0000256" key="1">
    <source>
        <dbReference type="SAM" id="MobiDB-lite"/>
    </source>
</evidence>
<evidence type="ECO:0000313" key="2">
    <source>
        <dbReference type="EMBL" id="VAX24410.1"/>
    </source>
</evidence>
<dbReference type="EMBL" id="UOGC01000165">
    <property type="protein sequence ID" value="VAX24410.1"/>
    <property type="molecule type" value="Genomic_DNA"/>
</dbReference>
<proteinExistence type="predicted"/>
<protein>
    <submittedName>
        <fullName evidence="2">Uncharacterized protein</fullName>
    </submittedName>
</protein>
<accession>A0A3B1CNZ7</accession>